<accession>A0ABD6ADD9</accession>
<dbReference type="PANTHER" id="PTHR33693">
    <property type="entry name" value="TYPE-5 URACIL-DNA GLYCOSYLASE"/>
    <property type="match status" value="1"/>
</dbReference>
<keyword evidence="9" id="KW-0408">Iron</keyword>
<organism evidence="13 14">
    <name type="scientific">Halomarina halobia</name>
    <dbReference type="NCBI Taxonomy" id="3033386"/>
    <lineage>
        <taxon>Archaea</taxon>
        <taxon>Methanobacteriati</taxon>
        <taxon>Methanobacteriota</taxon>
        <taxon>Stenosarchaea group</taxon>
        <taxon>Halobacteria</taxon>
        <taxon>Halobacteriales</taxon>
        <taxon>Natronomonadaceae</taxon>
        <taxon>Halomarina</taxon>
    </lineage>
</organism>
<dbReference type="EMBL" id="JBHTBF010000003">
    <property type="protein sequence ID" value="MFC7318437.1"/>
    <property type="molecule type" value="Genomic_DNA"/>
</dbReference>
<dbReference type="EC" id="3.2.2.27" evidence="3"/>
<gene>
    <name evidence="13" type="ORF">ACFQPE_16785</name>
</gene>
<dbReference type="Pfam" id="PF03167">
    <property type="entry name" value="UDG"/>
    <property type="match status" value="1"/>
</dbReference>
<dbReference type="GO" id="GO:0051539">
    <property type="term" value="F:4 iron, 4 sulfur cluster binding"/>
    <property type="evidence" value="ECO:0007669"/>
    <property type="project" value="UniProtKB-KW"/>
</dbReference>
<feature type="domain" description="Uracil-DNA glycosylase-like" evidence="12">
    <location>
        <begin position="30"/>
        <end position="176"/>
    </location>
</feature>
<evidence type="ECO:0000259" key="12">
    <source>
        <dbReference type="SMART" id="SM00986"/>
    </source>
</evidence>
<keyword evidence="5" id="KW-0004">4Fe-4S</keyword>
<evidence type="ECO:0000256" key="1">
    <source>
        <dbReference type="ARBA" id="ARBA00001400"/>
    </source>
</evidence>
<comment type="catalytic activity">
    <reaction evidence="1">
        <text>Hydrolyzes single-stranded DNA or mismatched double-stranded DNA and polynucleotides, releasing free uracil.</text>
        <dbReference type="EC" id="3.2.2.27"/>
    </reaction>
</comment>
<evidence type="ECO:0000313" key="14">
    <source>
        <dbReference type="Proteomes" id="UP001596547"/>
    </source>
</evidence>
<dbReference type="InterPro" id="IPR005122">
    <property type="entry name" value="Uracil-DNA_glycosylase-like"/>
</dbReference>
<dbReference type="GeneID" id="79317383"/>
<evidence type="ECO:0000256" key="7">
    <source>
        <dbReference type="ARBA" id="ARBA00022763"/>
    </source>
</evidence>
<dbReference type="InterPro" id="IPR005273">
    <property type="entry name" value="Ura-DNA_glyco_family4"/>
</dbReference>
<dbReference type="GO" id="GO:0046872">
    <property type="term" value="F:metal ion binding"/>
    <property type="evidence" value="ECO:0007669"/>
    <property type="project" value="UniProtKB-KW"/>
</dbReference>
<evidence type="ECO:0000256" key="4">
    <source>
        <dbReference type="ARBA" id="ARBA00019403"/>
    </source>
</evidence>
<comment type="caution">
    <text evidence="13">The sequence shown here is derived from an EMBL/GenBank/DDBJ whole genome shotgun (WGS) entry which is preliminary data.</text>
</comment>
<evidence type="ECO:0000256" key="2">
    <source>
        <dbReference type="ARBA" id="ARBA00006521"/>
    </source>
</evidence>
<keyword evidence="6" id="KW-0479">Metal-binding</keyword>
<evidence type="ECO:0000256" key="5">
    <source>
        <dbReference type="ARBA" id="ARBA00022485"/>
    </source>
</evidence>
<comment type="similarity">
    <text evidence="2">Belongs to the uracil-DNA glycosylase (UDG) superfamily. Type 4 (UDGa) family.</text>
</comment>
<dbReference type="GO" id="GO:0004844">
    <property type="term" value="F:uracil DNA N-glycosylase activity"/>
    <property type="evidence" value="ECO:0007669"/>
    <property type="project" value="UniProtKB-EC"/>
</dbReference>
<keyword evidence="10" id="KW-0411">Iron-sulfur</keyword>
<evidence type="ECO:0000256" key="6">
    <source>
        <dbReference type="ARBA" id="ARBA00022723"/>
    </source>
</evidence>
<evidence type="ECO:0000313" key="13">
    <source>
        <dbReference type="EMBL" id="MFC7318437.1"/>
    </source>
</evidence>
<keyword evidence="13" id="KW-0326">Glycosidase</keyword>
<keyword evidence="8 13" id="KW-0378">Hydrolase</keyword>
<evidence type="ECO:0000256" key="3">
    <source>
        <dbReference type="ARBA" id="ARBA00012030"/>
    </source>
</evidence>
<dbReference type="AlphaFoldDB" id="A0ABD6ADD9"/>
<dbReference type="CDD" id="cd10030">
    <property type="entry name" value="UDG-F4_TTUDGA_SPO1dp_like"/>
    <property type="match status" value="1"/>
</dbReference>
<reference evidence="13 14" key="1">
    <citation type="journal article" date="2019" name="Int. J. Syst. Evol. Microbiol.">
        <title>The Global Catalogue of Microorganisms (GCM) 10K type strain sequencing project: providing services to taxonomists for standard genome sequencing and annotation.</title>
        <authorList>
            <consortium name="The Broad Institute Genomics Platform"/>
            <consortium name="The Broad Institute Genome Sequencing Center for Infectious Disease"/>
            <person name="Wu L."/>
            <person name="Ma J."/>
        </authorList>
    </citation>
    <scope>NUCLEOTIDE SEQUENCE [LARGE SCALE GENOMIC DNA]</scope>
    <source>
        <strain evidence="13 14">PSR21</strain>
    </source>
</reference>
<evidence type="ECO:0000256" key="9">
    <source>
        <dbReference type="ARBA" id="ARBA00023004"/>
    </source>
</evidence>
<evidence type="ECO:0000256" key="10">
    <source>
        <dbReference type="ARBA" id="ARBA00023014"/>
    </source>
</evidence>
<dbReference type="Gene3D" id="3.40.470.10">
    <property type="entry name" value="Uracil-DNA glycosylase-like domain"/>
    <property type="match status" value="1"/>
</dbReference>
<dbReference type="SUPFAM" id="SSF52141">
    <property type="entry name" value="Uracil-DNA glycosylase-like"/>
    <property type="match status" value="1"/>
</dbReference>
<dbReference type="PANTHER" id="PTHR33693:SF1">
    <property type="entry name" value="TYPE-4 URACIL-DNA GLYCOSYLASE"/>
    <property type="match status" value="1"/>
</dbReference>
<dbReference type="NCBIfam" id="TIGR00758">
    <property type="entry name" value="UDG_fam4"/>
    <property type="match status" value="1"/>
</dbReference>
<dbReference type="Proteomes" id="UP001596547">
    <property type="component" value="Unassembled WGS sequence"/>
</dbReference>
<evidence type="ECO:0000256" key="8">
    <source>
        <dbReference type="ARBA" id="ARBA00022801"/>
    </source>
</evidence>
<proteinExistence type="inferred from homology"/>
<evidence type="ECO:0000256" key="11">
    <source>
        <dbReference type="ARBA" id="ARBA00023204"/>
    </source>
</evidence>
<name>A0ABD6ADD9_9EURY</name>
<keyword evidence="11" id="KW-0234">DNA repair</keyword>
<dbReference type="RefSeq" id="WP_276306719.1">
    <property type="nucleotide sequence ID" value="NZ_CP119993.1"/>
</dbReference>
<dbReference type="InterPro" id="IPR036895">
    <property type="entry name" value="Uracil-DNA_glycosylase-like_sf"/>
</dbReference>
<dbReference type="SMART" id="SM00987">
    <property type="entry name" value="UreE_C"/>
    <property type="match status" value="1"/>
</dbReference>
<protein>
    <recommendedName>
        <fullName evidence="4">Type-4 uracil-DNA glycosylase</fullName>
        <ecNumber evidence="3">3.2.2.27</ecNumber>
    </recommendedName>
</protein>
<dbReference type="SMART" id="SM00986">
    <property type="entry name" value="UDG"/>
    <property type="match status" value="1"/>
</dbReference>
<dbReference type="InterPro" id="IPR051536">
    <property type="entry name" value="UDG_Type-4/5"/>
</dbReference>
<sequence length="185" mass="20209">MTTQPSFESAFGNVLSTVPDEYFDRSRFVPATGSFDAEAVLVGEAPGAQEVERGEPFVGNAGRRLDSALEEVGVDRDSLYITNLVKVRPANNRDPRRAEIDAWWPVLEAELERVDPAVVAPLGNFATRELLSVDEGITDLHGRTFDRDGRTVVPVFHPAATLYDQSKRALLVEDLRTVAAEAGLG</sequence>
<dbReference type="GO" id="GO:0006281">
    <property type="term" value="P:DNA repair"/>
    <property type="evidence" value="ECO:0007669"/>
    <property type="project" value="UniProtKB-KW"/>
</dbReference>
<keyword evidence="7" id="KW-0227">DNA damage</keyword>
<keyword evidence="14" id="KW-1185">Reference proteome</keyword>